<keyword evidence="2" id="KW-1185">Reference proteome</keyword>
<organism evidence="1 2">
    <name type="scientific">Plectosphaerella cucumerina</name>
    <dbReference type="NCBI Taxonomy" id="40658"/>
    <lineage>
        <taxon>Eukaryota</taxon>
        <taxon>Fungi</taxon>
        <taxon>Dikarya</taxon>
        <taxon>Ascomycota</taxon>
        <taxon>Pezizomycotina</taxon>
        <taxon>Sordariomycetes</taxon>
        <taxon>Hypocreomycetidae</taxon>
        <taxon>Glomerellales</taxon>
        <taxon>Plectosphaerellaceae</taxon>
        <taxon>Plectosphaerella</taxon>
    </lineage>
</organism>
<dbReference type="EMBL" id="JAGPXD010000003">
    <property type="protein sequence ID" value="KAH7361473.1"/>
    <property type="molecule type" value="Genomic_DNA"/>
</dbReference>
<name>A0A8K0TCT7_9PEZI</name>
<evidence type="ECO:0000313" key="1">
    <source>
        <dbReference type="EMBL" id="KAH7361473.1"/>
    </source>
</evidence>
<evidence type="ECO:0000313" key="2">
    <source>
        <dbReference type="Proteomes" id="UP000813385"/>
    </source>
</evidence>
<comment type="caution">
    <text evidence="1">The sequence shown here is derived from an EMBL/GenBank/DDBJ whole genome shotgun (WGS) entry which is preliminary data.</text>
</comment>
<dbReference type="Proteomes" id="UP000813385">
    <property type="component" value="Unassembled WGS sequence"/>
</dbReference>
<reference evidence="1" key="1">
    <citation type="journal article" date="2021" name="Nat. Commun.">
        <title>Genetic determinants of endophytism in the Arabidopsis root mycobiome.</title>
        <authorList>
            <person name="Mesny F."/>
            <person name="Miyauchi S."/>
            <person name="Thiergart T."/>
            <person name="Pickel B."/>
            <person name="Atanasova L."/>
            <person name="Karlsson M."/>
            <person name="Huettel B."/>
            <person name="Barry K.W."/>
            <person name="Haridas S."/>
            <person name="Chen C."/>
            <person name="Bauer D."/>
            <person name="Andreopoulos W."/>
            <person name="Pangilinan J."/>
            <person name="LaButti K."/>
            <person name="Riley R."/>
            <person name="Lipzen A."/>
            <person name="Clum A."/>
            <person name="Drula E."/>
            <person name="Henrissat B."/>
            <person name="Kohler A."/>
            <person name="Grigoriev I.V."/>
            <person name="Martin F.M."/>
            <person name="Hacquard S."/>
        </authorList>
    </citation>
    <scope>NUCLEOTIDE SEQUENCE</scope>
    <source>
        <strain evidence="1">MPI-CAGE-AT-0016</strain>
    </source>
</reference>
<accession>A0A8K0TCT7</accession>
<dbReference type="AlphaFoldDB" id="A0A8K0TCT7"/>
<dbReference type="OrthoDB" id="10593268at2759"/>
<protein>
    <submittedName>
        <fullName evidence="1">Uncharacterized protein</fullName>
    </submittedName>
</protein>
<proteinExistence type="predicted"/>
<gene>
    <name evidence="1" type="ORF">B0T11DRAFT_351203</name>
</gene>
<sequence length="488" mass="53803">MCILIIRRFVCWDSSPQLGVKPETPTGHEKKYLNRCANPDSRTCVASHALPWFEQHPDAQAAAMAYARNLCGFLSDMFINSSMNDEAAVTRLFTRAAMETLCKICPEHHPVDDVFCYCDESNLRPDLRNLSSGLRFKIAQHVLKSQDDKLLLGPVSPGSFLAFRPNLSLARIAAADKLASFRAELTSFSAGNPDLRDAEVLTRWLPFTTEGSAHHLTQIGGELQTIFNLAVLGFGGQEGWCRKFLDAGTLDRKNGSVAQAVAQDAFYQRLRVLDVACSLLTCDNGLSSGRRQSILRLLLDLLDPRPLGPGACPLGEDFVSLMHGSTWNIDRDDANPHECMGSLFSNGTRLRNFIGQLDGERFRAVSVDLDRVRAAMGAVSYELNEAEFAAVQKSGIEEQGFCTRCFLCGSTLMCGPGLPPSASLPEGDPRAHRAVILKCGHNVGLDCWIRDCRMKKDPAQMLDCPLCHEELGPWPQATAEPIEFWDLI</sequence>